<dbReference type="HOGENOM" id="CLU_2334378_0_0_1"/>
<proteinExistence type="predicted"/>
<evidence type="ECO:0008006" key="3">
    <source>
        <dbReference type="Google" id="ProtNLM"/>
    </source>
</evidence>
<organism evidence="1 2">
    <name type="scientific">Phlebiopsis gigantea (strain 11061_1 CR5-6)</name>
    <name type="common">White-rot fungus</name>
    <name type="synonym">Peniophora gigantea</name>
    <dbReference type="NCBI Taxonomy" id="745531"/>
    <lineage>
        <taxon>Eukaryota</taxon>
        <taxon>Fungi</taxon>
        <taxon>Dikarya</taxon>
        <taxon>Basidiomycota</taxon>
        <taxon>Agaricomycotina</taxon>
        <taxon>Agaricomycetes</taxon>
        <taxon>Polyporales</taxon>
        <taxon>Phanerochaetaceae</taxon>
        <taxon>Phlebiopsis</taxon>
    </lineage>
</organism>
<dbReference type="SUPFAM" id="SSF48452">
    <property type="entry name" value="TPR-like"/>
    <property type="match status" value="1"/>
</dbReference>
<name>A0A0C3S6N1_PHLG1</name>
<evidence type="ECO:0000313" key="2">
    <source>
        <dbReference type="Proteomes" id="UP000053257"/>
    </source>
</evidence>
<reference evidence="1 2" key="1">
    <citation type="journal article" date="2014" name="PLoS Genet.">
        <title>Analysis of the Phlebiopsis gigantea genome, transcriptome and secretome provides insight into its pioneer colonization strategies of wood.</title>
        <authorList>
            <person name="Hori C."/>
            <person name="Ishida T."/>
            <person name="Igarashi K."/>
            <person name="Samejima M."/>
            <person name="Suzuki H."/>
            <person name="Master E."/>
            <person name="Ferreira P."/>
            <person name="Ruiz-Duenas F.J."/>
            <person name="Held B."/>
            <person name="Canessa P."/>
            <person name="Larrondo L.F."/>
            <person name="Schmoll M."/>
            <person name="Druzhinina I.S."/>
            <person name="Kubicek C.P."/>
            <person name="Gaskell J.A."/>
            <person name="Kersten P."/>
            <person name="St John F."/>
            <person name="Glasner J."/>
            <person name="Sabat G."/>
            <person name="Splinter BonDurant S."/>
            <person name="Syed K."/>
            <person name="Yadav J."/>
            <person name="Mgbeahuruike A.C."/>
            <person name="Kovalchuk A."/>
            <person name="Asiegbu F.O."/>
            <person name="Lackner G."/>
            <person name="Hoffmeister D."/>
            <person name="Rencoret J."/>
            <person name="Gutierrez A."/>
            <person name="Sun H."/>
            <person name="Lindquist E."/>
            <person name="Barry K."/>
            <person name="Riley R."/>
            <person name="Grigoriev I.V."/>
            <person name="Henrissat B."/>
            <person name="Kues U."/>
            <person name="Berka R.M."/>
            <person name="Martinez A.T."/>
            <person name="Covert S.F."/>
            <person name="Blanchette R.A."/>
            <person name="Cullen D."/>
        </authorList>
    </citation>
    <scope>NUCLEOTIDE SEQUENCE [LARGE SCALE GENOMIC DNA]</scope>
    <source>
        <strain evidence="1 2">11061_1 CR5-6</strain>
    </source>
</reference>
<dbReference type="Proteomes" id="UP000053257">
    <property type="component" value="Unassembled WGS sequence"/>
</dbReference>
<protein>
    <recommendedName>
        <fullName evidence="3">MalT-like TPR region domain-containing protein</fullName>
    </recommendedName>
</protein>
<dbReference type="AlphaFoldDB" id="A0A0C3S6N1"/>
<dbReference type="Pfam" id="PF13424">
    <property type="entry name" value="TPR_12"/>
    <property type="match status" value="1"/>
</dbReference>
<dbReference type="InterPro" id="IPR011990">
    <property type="entry name" value="TPR-like_helical_dom_sf"/>
</dbReference>
<dbReference type="EMBL" id="KN840442">
    <property type="protein sequence ID" value="KIP11936.1"/>
    <property type="molecule type" value="Genomic_DNA"/>
</dbReference>
<keyword evidence="2" id="KW-1185">Reference proteome</keyword>
<accession>A0A0C3S6N1</accession>
<sequence>MLVRSQFTGKLGTGDISATISYNALGQGLTRLGELEEAERNIQNVLTIAINFGSRENEGLYRENFAMVYESSGNLRKARMTREMNAPDKFVCSYYKDI</sequence>
<dbReference type="Gene3D" id="1.25.40.10">
    <property type="entry name" value="Tetratricopeptide repeat domain"/>
    <property type="match status" value="1"/>
</dbReference>
<gene>
    <name evidence="1" type="ORF">PHLGIDRAFT_113997</name>
</gene>
<evidence type="ECO:0000313" key="1">
    <source>
        <dbReference type="EMBL" id="KIP11936.1"/>
    </source>
</evidence>